<dbReference type="STRING" id="1397694.GCA_000702585_02802"/>
<gene>
    <name evidence="1" type="ORF">NCTC13163_02316</name>
</gene>
<dbReference type="RefSeq" id="WP_029335830.1">
    <property type="nucleotide sequence ID" value="NZ_UGGP01000001.1"/>
</dbReference>
<dbReference type="Proteomes" id="UP000254060">
    <property type="component" value="Unassembled WGS sequence"/>
</dbReference>
<evidence type="ECO:0008006" key="3">
    <source>
        <dbReference type="Google" id="ProtNLM"/>
    </source>
</evidence>
<accession>A0A377FVZ7</accession>
<name>A0A377FVZ7_9BACL</name>
<evidence type="ECO:0000313" key="1">
    <source>
        <dbReference type="EMBL" id="STO08938.1"/>
    </source>
</evidence>
<sequence>MAQYTITAFENDGTIVLNETLEATDDHEAKEKGLLRLREANHEGKGARIVRHGQMIYFERCKLPGKLKGTAS</sequence>
<dbReference type="Pfam" id="PF14120">
    <property type="entry name" value="YhzD"/>
    <property type="match status" value="1"/>
</dbReference>
<evidence type="ECO:0000313" key="2">
    <source>
        <dbReference type="Proteomes" id="UP000254060"/>
    </source>
</evidence>
<proteinExistence type="predicted"/>
<dbReference type="OrthoDB" id="2355652at2"/>
<dbReference type="InterPro" id="IPR025544">
    <property type="entry name" value="YhzD"/>
</dbReference>
<reference evidence="1 2" key="1">
    <citation type="submission" date="2018-06" db="EMBL/GenBank/DDBJ databases">
        <authorList>
            <consortium name="Pathogen Informatics"/>
            <person name="Doyle S."/>
        </authorList>
    </citation>
    <scope>NUCLEOTIDE SEQUENCE [LARGE SCALE GENOMIC DNA]</scope>
    <source>
        <strain evidence="1 2">NCTC13163</strain>
    </source>
</reference>
<dbReference type="AlphaFoldDB" id="A0A377FVZ7"/>
<dbReference type="EMBL" id="UGGP01000001">
    <property type="protein sequence ID" value="STO08938.1"/>
    <property type="molecule type" value="Genomic_DNA"/>
</dbReference>
<protein>
    <recommendedName>
        <fullName evidence="3">YhzD-like protein</fullName>
    </recommendedName>
</protein>
<organism evidence="1 2">
    <name type="scientific">Exiguobacterium aurantiacum</name>
    <dbReference type="NCBI Taxonomy" id="33987"/>
    <lineage>
        <taxon>Bacteria</taxon>
        <taxon>Bacillati</taxon>
        <taxon>Bacillota</taxon>
        <taxon>Bacilli</taxon>
        <taxon>Bacillales</taxon>
        <taxon>Bacillales Family XII. Incertae Sedis</taxon>
        <taxon>Exiguobacterium</taxon>
    </lineage>
</organism>